<comment type="caution">
    <text evidence="1">The sequence shown here is derived from an EMBL/GenBank/DDBJ whole genome shotgun (WGS) entry which is preliminary data.</text>
</comment>
<dbReference type="EMBL" id="JAVFWL010000001">
    <property type="protein sequence ID" value="KAK6728850.1"/>
    <property type="molecule type" value="Genomic_DNA"/>
</dbReference>
<evidence type="ECO:0008006" key="3">
    <source>
        <dbReference type="Google" id="ProtNLM"/>
    </source>
</evidence>
<proteinExistence type="predicted"/>
<evidence type="ECO:0000313" key="2">
    <source>
        <dbReference type="Proteomes" id="UP001303046"/>
    </source>
</evidence>
<evidence type="ECO:0000313" key="1">
    <source>
        <dbReference type="EMBL" id="KAK6728850.1"/>
    </source>
</evidence>
<name>A0ABR1BUE3_NECAM</name>
<keyword evidence="2" id="KW-1185">Reference proteome</keyword>
<sequence length="85" mass="9729">MVFKILVTLSNFEEKHLLKKRWAEAENARSMRSQSLSWQHMADAPALTLFHHIRGNQLIKPKTAPIEMHVGLQSEYARTFLGGGQ</sequence>
<accession>A0ABR1BUE3</accession>
<dbReference type="Proteomes" id="UP001303046">
    <property type="component" value="Unassembled WGS sequence"/>
</dbReference>
<reference evidence="1 2" key="1">
    <citation type="submission" date="2023-08" db="EMBL/GenBank/DDBJ databases">
        <title>A Necator americanus chromosomal reference genome.</title>
        <authorList>
            <person name="Ilik V."/>
            <person name="Petrzelkova K.J."/>
            <person name="Pardy F."/>
            <person name="Fuh T."/>
            <person name="Niatou-Singa F.S."/>
            <person name="Gouil Q."/>
            <person name="Baker L."/>
            <person name="Ritchie M.E."/>
            <person name="Jex A.R."/>
            <person name="Gazzola D."/>
            <person name="Li H."/>
            <person name="Toshio Fujiwara R."/>
            <person name="Zhan B."/>
            <person name="Aroian R.V."/>
            <person name="Pafco B."/>
            <person name="Schwarz E.M."/>
        </authorList>
    </citation>
    <scope>NUCLEOTIDE SEQUENCE [LARGE SCALE GENOMIC DNA]</scope>
    <source>
        <strain evidence="1 2">Aroian</strain>
        <tissue evidence="1">Whole animal</tissue>
    </source>
</reference>
<protein>
    <recommendedName>
        <fullName evidence="3">Hexosyltransferase</fullName>
    </recommendedName>
</protein>
<organism evidence="1 2">
    <name type="scientific">Necator americanus</name>
    <name type="common">Human hookworm</name>
    <dbReference type="NCBI Taxonomy" id="51031"/>
    <lineage>
        <taxon>Eukaryota</taxon>
        <taxon>Metazoa</taxon>
        <taxon>Ecdysozoa</taxon>
        <taxon>Nematoda</taxon>
        <taxon>Chromadorea</taxon>
        <taxon>Rhabditida</taxon>
        <taxon>Rhabditina</taxon>
        <taxon>Rhabditomorpha</taxon>
        <taxon>Strongyloidea</taxon>
        <taxon>Ancylostomatidae</taxon>
        <taxon>Bunostominae</taxon>
        <taxon>Necator</taxon>
    </lineage>
</organism>
<gene>
    <name evidence="1" type="primary">Necator_chrI.g2241</name>
    <name evidence="1" type="ORF">RB195_006114</name>
</gene>